<keyword evidence="3" id="KW-1003">Cell membrane</keyword>
<comment type="similarity">
    <text evidence="2">Belongs to the DedA family.</text>
</comment>
<dbReference type="GO" id="GO:0005886">
    <property type="term" value="C:plasma membrane"/>
    <property type="evidence" value="ECO:0007669"/>
    <property type="project" value="UniProtKB-SubCell"/>
</dbReference>
<accession>A0A261G4U1</accession>
<keyword evidence="4 7" id="KW-0812">Transmembrane</keyword>
<dbReference type="Pfam" id="PF09335">
    <property type="entry name" value="VTT_dom"/>
    <property type="match status" value="1"/>
</dbReference>
<keyword evidence="6 7" id="KW-0472">Membrane</keyword>
<proteinExistence type="inferred from homology"/>
<dbReference type="PANTHER" id="PTHR42709">
    <property type="entry name" value="ALKALINE PHOSPHATASE LIKE PROTEIN"/>
    <property type="match status" value="1"/>
</dbReference>
<evidence type="ECO:0000256" key="3">
    <source>
        <dbReference type="ARBA" id="ARBA00022475"/>
    </source>
</evidence>
<reference evidence="9 10" key="1">
    <citation type="journal article" date="2017" name="BMC Genomics">
        <title>Comparative genomic and phylogenomic analyses of the Bifidobacteriaceae family.</title>
        <authorList>
            <person name="Lugli G.A."/>
            <person name="Milani C."/>
            <person name="Turroni F."/>
            <person name="Duranti S."/>
            <person name="Mancabelli L."/>
            <person name="Mangifesta M."/>
            <person name="Ferrario C."/>
            <person name="Modesto M."/>
            <person name="Mattarelli P."/>
            <person name="Jiri K."/>
            <person name="van Sinderen D."/>
            <person name="Ventura M."/>
        </authorList>
    </citation>
    <scope>NUCLEOTIDE SEQUENCE [LARGE SCALE GENOMIC DNA]</scope>
    <source>
        <strain evidence="9 10">DSM 100202</strain>
    </source>
</reference>
<feature type="domain" description="VTT" evidence="8">
    <location>
        <begin position="78"/>
        <end position="204"/>
    </location>
</feature>
<feature type="transmembrane region" description="Helical" evidence="7">
    <location>
        <begin position="101"/>
        <end position="123"/>
    </location>
</feature>
<evidence type="ECO:0000256" key="1">
    <source>
        <dbReference type="ARBA" id="ARBA00004651"/>
    </source>
</evidence>
<gene>
    <name evidence="9" type="ORF">BHAP_0280</name>
</gene>
<name>A0A261G4U1_9BIFI</name>
<feature type="transmembrane region" description="Helical" evidence="7">
    <location>
        <begin position="185"/>
        <end position="208"/>
    </location>
</feature>
<feature type="transmembrane region" description="Helical" evidence="7">
    <location>
        <begin position="51"/>
        <end position="71"/>
    </location>
</feature>
<sequence>MITTESFIVMTAASAAATNIATPTVLAQPSTLSTITSCPVSTGGFIGTITDWLVGLMSALGWLGTGAAVFLENLFPPIPSEVILPLAGFTAAQGRMTLFEAIGGATIGSVVGALVLYGVAYAIGTERMRRLFDAMPLTDASDIDKANDWFARYGYLSVLIGRVIPIVRSLISIPAGIARTNLLRFTLLTAFGSLVWNAILVMAGFLLGSQWCVILGFLDRFQYAVAAVIIALAAWYVVAKIRARVARP</sequence>
<dbReference type="AlphaFoldDB" id="A0A261G4U1"/>
<dbReference type="InterPro" id="IPR051311">
    <property type="entry name" value="DedA_domain"/>
</dbReference>
<keyword evidence="10" id="KW-1185">Reference proteome</keyword>
<evidence type="ECO:0000256" key="6">
    <source>
        <dbReference type="ARBA" id="ARBA00023136"/>
    </source>
</evidence>
<evidence type="ECO:0000313" key="10">
    <source>
        <dbReference type="Proteomes" id="UP000216074"/>
    </source>
</evidence>
<dbReference type="Proteomes" id="UP000216074">
    <property type="component" value="Unassembled WGS sequence"/>
</dbReference>
<feature type="transmembrane region" description="Helical" evidence="7">
    <location>
        <begin position="220"/>
        <end position="238"/>
    </location>
</feature>
<organism evidence="9 10">
    <name type="scientific">Bifidobacterium hapali</name>
    <dbReference type="NCBI Taxonomy" id="1630172"/>
    <lineage>
        <taxon>Bacteria</taxon>
        <taxon>Bacillati</taxon>
        <taxon>Actinomycetota</taxon>
        <taxon>Actinomycetes</taxon>
        <taxon>Bifidobacteriales</taxon>
        <taxon>Bifidobacteriaceae</taxon>
        <taxon>Bifidobacterium</taxon>
    </lineage>
</organism>
<keyword evidence="5 7" id="KW-1133">Transmembrane helix</keyword>
<evidence type="ECO:0000256" key="2">
    <source>
        <dbReference type="ARBA" id="ARBA00010792"/>
    </source>
</evidence>
<evidence type="ECO:0000256" key="4">
    <source>
        <dbReference type="ARBA" id="ARBA00022692"/>
    </source>
</evidence>
<protein>
    <submittedName>
        <fullName evidence="9">DedA family protein</fullName>
    </submittedName>
</protein>
<evidence type="ECO:0000313" key="9">
    <source>
        <dbReference type="EMBL" id="OZG66418.1"/>
    </source>
</evidence>
<dbReference type="InterPro" id="IPR032816">
    <property type="entry name" value="VTT_dom"/>
</dbReference>
<evidence type="ECO:0000259" key="8">
    <source>
        <dbReference type="Pfam" id="PF09335"/>
    </source>
</evidence>
<dbReference type="EMBL" id="MWWY01000005">
    <property type="protein sequence ID" value="OZG66418.1"/>
    <property type="molecule type" value="Genomic_DNA"/>
</dbReference>
<comment type="caution">
    <text evidence="9">The sequence shown here is derived from an EMBL/GenBank/DDBJ whole genome shotgun (WGS) entry which is preliminary data.</text>
</comment>
<comment type="subcellular location">
    <subcellularLocation>
        <location evidence="1">Cell membrane</location>
        <topology evidence="1">Multi-pass membrane protein</topology>
    </subcellularLocation>
</comment>
<evidence type="ECO:0000256" key="7">
    <source>
        <dbReference type="SAM" id="Phobius"/>
    </source>
</evidence>
<dbReference type="PANTHER" id="PTHR42709:SF6">
    <property type="entry name" value="UNDECAPRENYL PHOSPHATE TRANSPORTER A"/>
    <property type="match status" value="1"/>
</dbReference>
<evidence type="ECO:0000256" key="5">
    <source>
        <dbReference type="ARBA" id="ARBA00022989"/>
    </source>
</evidence>